<name>A0AAV4AKF0_9GAST</name>
<sequence length="83" mass="8873">MSSARCARVYNVVRAKLFDGATHSKWEAQQTRASTGLSLPAPGAKVASMEKLYNLLTFNIGRYPEATSGLHHTSGGRGAVEPP</sequence>
<protein>
    <submittedName>
        <fullName evidence="1">Uncharacterized protein</fullName>
    </submittedName>
</protein>
<gene>
    <name evidence="1" type="ORF">PoB_003515500</name>
</gene>
<keyword evidence="2" id="KW-1185">Reference proteome</keyword>
<accession>A0AAV4AKF0</accession>
<reference evidence="1 2" key="1">
    <citation type="journal article" date="2021" name="Elife">
        <title>Chloroplast acquisition without the gene transfer in kleptoplastic sea slugs, Plakobranchus ocellatus.</title>
        <authorList>
            <person name="Maeda T."/>
            <person name="Takahashi S."/>
            <person name="Yoshida T."/>
            <person name="Shimamura S."/>
            <person name="Takaki Y."/>
            <person name="Nagai Y."/>
            <person name="Toyoda A."/>
            <person name="Suzuki Y."/>
            <person name="Arimoto A."/>
            <person name="Ishii H."/>
            <person name="Satoh N."/>
            <person name="Nishiyama T."/>
            <person name="Hasebe M."/>
            <person name="Maruyama T."/>
            <person name="Minagawa J."/>
            <person name="Obokata J."/>
            <person name="Shigenobu S."/>
        </authorList>
    </citation>
    <scope>NUCLEOTIDE SEQUENCE [LARGE SCALE GENOMIC DNA]</scope>
</reference>
<evidence type="ECO:0000313" key="1">
    <source>
        <dbReference type="EMBL" id="GFO08650.1"/>
    </source>
</evidence>
<organism evidence="1 2">
    <name type="scientific">Plakobranchus ocellatus</name>
    <dbReference type="NCBI Taxonomy" id="259542"/>
    <lineage>
        <taxon>Eukaryota</taxon>
        <taxon>Metazoa</taxon>
        <taxon>Spiralia</taxon>
        <taxon>Lophotrochozoa</taxon>
        <taxon>Mollusca</taxon>
        <taxon>Gastropoda</taxon>
        <taxon>Heterobranchia</taxon>
        <taxon>Euthyneura</taxon>
        <taxon>Panpulmonata</taxon>
        <taxon>Sacoglossa</taxon>
        <taxon>Placobranchoidea</taxon>
        <taxon>Plakobranchidae</taxon>
        <taxon>Plakobranchus</taxon>
    </lineage>
</organism>
<evidence type="ECO:0000313" key="2">
    <source>
        <dbReference type="Proteomes" id="UP000735302"/>
    </source>
</evidence>
<dbReference type="Proteomes" id="UP000735302">
    <property type="component" value="Unassembled WGS sequence"/>
</dbReference>
<dbReference type="EMBL" id="BLXT01003974">
    <property type="protein sequence ID" value="GFO08650.1"/>
    <property type="molecule type" value="Genomic_DNA"/>
</dbReference>
<comment type="caution">
    <text evidence="1">The sequence shown here is derived from an EMBL/GenBank/DDBJ whole genome shotgun (WGS) entry which is preliminary data.</text>
</comment>
<dbReference type="AlphaFoldDB" id="A0AAV4AKF0"/>
<proteinExistence type="predicted"/>